<dbReference type="Gene3D" id="2.160.20.10">
    <property type="entry name" value="Single-stranded right-handed beta-helix, Pectin lyase-like"/>
    <property type="match status" value="2"/>
</dbReference>
<dbReference type="Proteomes" id="UP000783863">
    <property type="component" value="Unassembled WGS sequence"/>
</dbReference>
<comment type="caution">
    <text evidence="2">The sequence shown here is derived from an EMBL/GenBank/DDBJ whole genome shotgun (WGS) entry which is preliminary data.</text>
</comment>
<dbReference type="RefSeq" id="WP_220590069.1">
    <property type="nucleotide sequence ID" value="NZ_RKLQ01000006.1"/>
</dbReference>
<dbReference type="EMBL" id="RKLQ01000006">
    <property type="protein sequence ID" value="MBX0305876.1"/>
    <property type="molecule type" value="Genomic_DNA"/>
</dbReference>
<dbReference type="Pfam" id="PF13229">
    <property type="entry name" value="Beta_helix"/>
    <property type="match status" value="1"/>
</dbReference>
<sequence>MSDEQRSDRGGKLADLATGNRRQFLKYAGAGTLGCVTILGLDTILDDTRQSDGTLPEQLIGSTETADVVVQEREQGYEGIETNGDTIDSGADGWTVLENSIDAVPDGGSIVVSGRYQSESVIDVSKSINMYGPEALIEQQQPGDFALRFHGAERHQTALTEAASSGDTVLPLADISGVQQGDIVLLKDVGAEPILGRGHVPSEPHSVIGVDGDTVTLADSIVWRDGYDQDTLVYVLDPVEIHVSGLEMRAPAKDESYYGVAAQICRDSSIENLHMEKFGSRAIRLGPSANSRVRDCTVLQSADIEAADGYGIQVWSGSHDIVVEGCTAKECRHPLSVTAGGDLQVASRAITFRDCFVTGNGAGALNCHGGSAHDVRFEDCTVHTVGDPGLTTGAQETNVAGCEFRMDGHNAVDTRDDTQEAVITVTDTDVYGAKNGVKLSREENLNFAPLWKFVHIENVRAYGCTHLFTLGGGRVDRVRDLVIKGCYCDSAGEEGIRLLNRLESGRIQGNEFGGTAGSRHLLARSRSDGTITNVQIVGNQFSQQDTADEFVRLVDAEECVVSENTFTAQSSVNLYVDGPNSTSNRITDNTYYSPKPPADLIIEDSGSIATGNTVYDTSPGS</sequence>
<proteinExistence type="predicted"/>
<gene>
    <name evidence="2" type="ORF">EGD98_19715</name>
</gene>
<accession>A0A8J8C9R4</accession>
<dbReference type="InterPro" id="IPR006626">
    <property type="entry name" value="PbH1"/>
</dbReference>
<dbReference type="InterPro" id="IPR011050">
    <property type="entry name" value="Pectin_lyase_fold/virulence"/>
</dbReference>
<evidence type="ECO:0000313" key="3">
    <source>
        <dbReference type="Proteomes" id="UP000783863"/>
    </source>
</evidence>
<feature type="domain" description="Right handed beta helix" evidence="1">
    <location>
        <begin position="256"/>
        <end position="372"/>
    </location>
</feature>
<organism evidence="2 3">
    <name type="scientific">Haloarcula salinisoli</name>
    <dbReference type="NCBI Taxonomy" id="2487746"/>
    <lineage>
        <taxon>Archaea</taxon>
        <taxon>Methanobacteriati</taxon>
        <taxon>Methanobacteriota</taxon>
        <taxon>Stenosarchaea group</taxon>
        <taxon>Halobacteria</taxon>
        <taxon>Halobacteriales</taxon>
        <taxon>Haloarculaceae</taxon>
        <taxon>Haloarcula</taxon>
    </lineage>
</organism>
<evidence type="ECO:0000259" key="1">
    <source>
        <dbReference type="Pfam" id="PF13229"/>
    </source>
</evidence>
<reference evidence="2" key="1">
    <citation type="submission" date="2021-06" db="EMBL/GenBank/DDBJ databases">
        <title>Halomicroarcula sp. F24A a new haloarchaeum isolated from saline soil.</title>
        <authorList>
            <person name="Duran-Viseras A."/>
            <person name="Sanchez-Porro C."/>
            <person name="Ventosa A."/>
        </authorList>
    </citation>
    <scope>NUCLEOTIDE SEQUENCE</scope>
    <source>
        <strain evidence="2">F24A</strain>
    </source>
</reference>
<dbReference type="SUPFAM" id="SSF51126">
    <property type="entry name" value="Pectin lyase-like"/>
    <property type="match status" value="2"/>
</dbReference>
<evidence type="ECO:0000313" key="2">
    <source>
        <dbReference type="EMBL" id="MBX0305876.1"/>
    </source>
</evidence>
<dbReference type="SMART" id="SM00710">
    <property type="entry name" value="PbH1"/>
    <property type="match status" value="8"/>
</dbReference>
<name>A0A8J8C9R4_9EURY</name>
<keyword evidence="3" id="KW-1185">Reference proteome</keyword>
<dbReference type="InterPro" id="IPR039448">
    <property type="entry name" value="Beta_helix"/>
</dbReference>
<protein>
    <submittedName>
        <fullName evidence="2">Right-handed parallel beta-helix repeat-containing protein</fullName>
    </submittedName>
</protein>
<dbReference type="AlphaFoldDB" id="A0A8J8C9R4"/>
<dbReference type="InterPro" id="IPR012334">
    <property type="entry name" value="Pectin_lyas_fold"/>
</dbReference>